<organism evidence="1">
    <name type="scientific">termite gut metagenome</name>
    <dbReference type="NCBI Taxonomy" id="433724"/>
    <lineage>
        <taxon>unclassified sequences</taxon>
        <taxon>metagenomes</taxon>
        <taxon>organismal metagenomes</taxon>
    </lineage>
</organism>
<comment type="caution">
    <text evidence="1">The sequence shown here is derived from an EMBL/GenBank/DDBJ whole genome shotgun (WGS) entry which is preliminary data.</text>
</comment>
<dbReference type="EMBL" id="SNRY01000195">
    <property type="protein sequence ID" value="KAA6344909.1"/>
    <property type="molecule type" value="Genomic_DNA"/>
</dbReference>
<reference evidence="1" key="1">
    <citation type="submission" date="2019-03" db="EMBL/GenBank/DDBJ databases">
        <title>Single cell metagenomics reveals metabolic interactions within the superorganism composed of flagellate Streblomastix strix and complex community of Bacteroidetes bacteria on its surface.</title>
        <authorList>
            <person name="Treitli S.C."/>
            <person name="Kolisko M."/>
            <person name="Husnik F."/>
            <person name="Keeling P."/>
            <person name="Hampl V."/>
        </authorList>
    </citation>
    <scope>NUCLEOTIDE SEQUENCE</scope>
    <source>
        <strain evidence="1">STM</strain>
    </source>
</reference>
<protein>
    <submittedName>
        <fullName evidence="1">Uncharacterized protein</fullName>
    </submittedName>
</protein>
<accession>A0A5J4SFH4</accession>
<name>A0A5J4SFH4_9ZZZZ</name>
<evidence type="ECO:0000313" key="1">
    <source>
        <dbReference type="EMBL" id="KAA6344909.1"/>
    </source>
</evidence>
<gene>
    <name evidence="1" type="ORF">EZS27_007505</name>
</gene>
<sequence>MRTLYLLFVTVFLSIQFLSCSESCEPSGNSVLYFKTVISQEITLRSSSLEEMKSDTILSLICTGKDIEWFNATTGELKFKDYVDKSIIMSLCVYLEEELLFSVGYVPDVMSYILNYPVLEHSLNDNRYYIKNGYPGWDEGNPNYLSVKEDREKNWEKIEKGWSIFIEQLKKEGRYRN</sequence>
<proteinExistence type="predicted"/>
<dbReference type="AlphaFoldDB" id="A0A5J4SFH4"/>